<dbReference type="InterPro" id="IPR012902">
    <property type="entry name" value="N_methyl_site"/>
</dbReference>
<dbReference type="Proteomes" id="UP000198925">
    <property type="component" value="Unassembled WGS sequence"/>
</dbReference>
<keyword evidence="3" id="KW-1185">Reference proteome</keyword>
<dbReference type="EMBL" id="FMZX01000051">
    <property type="protein sequence ID" value="SDE54134.1"/>
    <property type="molecule type" value="Genomic_DNA"/>
</dbReference>
<dbReference type="Pfam" id="PF07963">
    <property type="entry name" value="N_methyl"/>
    <property type="match status" value="1"/>
</dbReference>
<proteinExistence type="predicted"/>
<keyword evidence="1" id="KW-1133">Transmembrane helix</keyword>
<gene>
    <name evidence="2" type="ORF">SAMN04487779_10519</name>
</gene>
<evidence type="ECO:0000313" key="3">
    <source>
        <dbReference type="Proteomes" id="UP000198925"/>
    </source>
</evidence>
<name>A0A1G7DRG0_9PROT</name>
<evidence type="ECO:0000256" key="1">
    <source>
        <dbReference type="SAM" id="Phobius"/>
    </source>
</evidence>
<keyword evidence="1" id="KW-0812">Transmembrane</keyword>
<protein>
    <submittedName>
        <fullName evidence="2">General secretion pathway protein I</fullName>
    </submittedName>
</protein>
<dbReference type="STRING" id="938405.SAMN02927895_05472"/>
<reference evidence="2 3" key="1">
    <citation type="submission" date="2016-10" db="EMBL/GenBank/DDBJ databases">
        <authorList>
            <person name="de Groot N.N."/>
        </authorList>
    </citation>
    <scope>NUCLEOTIDE SEQUENCE [LARGE SCALE GENOMIC DNA]</scope>
    <source>
        <strain evidence="2 3">CPCC 100156</strain>
    </source>
</reference>
<dbReference type="PROSITE" id="PS00409">
    <property type="entry name" value="PROKAR_NTER_METHYL"/>
    <property type="match status" value="1"/>
</dbReference>
<feature type="transmembrane region" description="Helical" evidence="1">
    <location>
        <begin position="12"/>
        <end position="34"/>
    </location>
</feature>
<organism evidence="2 3">
    <name type="scientific">Belnapia rosea</name>
    <dbReference type="NCBI Taxonomy" id="938405"/>
    <lineage>
        <taxon>Bacteria</taxon>
        <taxon>Pseudomonadati</taxon>
        <taxon>Pseudomonadota</taxon>
        <taxon>Alphaproteobacteria</taxon>
        <taxon>Acetobacterales</taxon>
        <taxon>Roseomonadaceae</taxon>
        <taxon>Belnapia</taxon>
    </lineage>
</organism>
<sequence>MPGEAGQGGFTLLEVLIAFVIAAAALTALTRAGLDGLLSLQAASHYEQALARAQSRLATALHGSPLRPGTLEGDDGGGFRWRVQVRPADGPTVQPLGSRGARRLMRVQTVLYAVSVQVWWGGGDAEAAAPRMVRLDTLRVVSTLLPRDTAVETAR</sequence>
<dbReference type="AlphaFoldDB" id="A0A1G7DRG0"/>
<dbReference type="NCBIfam" id="TIGR02532">
    <property type="entry name" value="IV_pilin_GFxxxE"/>
    <property type="match status" value="1"/>
</dbReference>
<evidence type="ECO:0000313" key="2">
    <source>
        <dbReference type="EMBL" id="SDE54134.1"/>
    </source>
</evidence>
<keyword evidence="1" id="KW-0472">Membrane</keyword>
<accession>A0A1G7DRG0</accession>